<gene>
    <name evidence="2" type="ORF">BB560_005900</name>
</gene>
<organism evidence="2 3">
    <name type="scientific">Smittium megazygosporum</name>
    <dbReference type="NCBI Taxonomy" id="133381"/>
    <lineage>
        <taxon>Eukaryota</taxon>
        <taxon>Fungi</taxon>
        <taxon>Fungi incertae sedis</taxon>
        <taxon>Zoopagomycota</taxon>
        <taxon>Kickxellomycotina</taxon>
        <taxon>Harpellomycetes</taxon>
        <taxon>Harpellales</taxon>
        <taxon>Legeriomycetaceae</taxon>
        <taxon>Smittium</taxon>
    </lineage>
</organism>
<proteinExistence type="predicted"/>
<name>A0A2T9YRQ1_9FUNG</name>
<keyword evidence="3" id="KW-1185">Reference proteome</keyword>
<accession>A0A2T9YRQ1</accession>
<evidence type="ECO:0000313" key="2">
    <source>
        <dbReference type="EMBL" id="PVU94986.1"/>
    </source>
</evidence>
<sequence length="411" mass="46810">KVEDSYKKIINILLTILKLINTIVMTPGLHCSQADLRSSARRYNHRFAFSDMGVEGEEGFIEQPPPSCIKINGRTYHKISEGSPKWIINDPLEQNLDRRLSSAYLSSIENVIRRENTFVAHFETLGSHENQNNVLVLDCRVENREIAAEIEQDYSESRNSRAVVVWKLGANHATYIPSTNPLYQSPYINISEMNHCNLSRLNESLFGMLALKAHTEPSNGDEVDQVISARIPEDRDTREIIEIKPSVTALPIHLENQNQIVFNATSDIQQTLEKAVSPLEIYFSRPLELEDVSYSKVYEDFIKRKDSSDPYDTSKPRSSSSLQTVQRGNGTGPVEQEIRNKQSIAALLRELKSQFILMGSTLSQFGLPDVPIIDSSELDLHRTELEDEIEEDRRFVEENSQPLSPEQKDFF</sequence>
<comment type="caution">
    <text evidence="2">The sequence shown here is derived from an EMBL/GenBank/DDBJ whole genome shotgun (WGS) entry which is preliminary data.</text>
</comment>
<feature type="compositionally biased region" description="Basic and acidic residues" evidence="1">
    <location>
        <begin position="305"/>
        <end position="315"/>
    </location>
</feature>
<evidence type="ECO:0000313" key="3">
    <source>
        <dbReference type="Proteomes" id="UP000245609"/>
    </source>
</evidence>
<feature type="compositionally biased region" description="Polar residues" evidence="1">
    <location>
        <begin position="316"/>
        <end position="328"/>
    </location>
</feature>
<protein>
    <submittedName>
        <fullName evidence="2">Uncharacterized protein</fullName>
    </submittedName>
</protein>
<dbReference type="AlphaFoldDB" id="A0A2T9YRQ1"/>
<evidence type="ECO:0000256" key="1">
    <source>
        <dbReference type="SAM" id="MobiDB-lite"/>
    </source>
</evidence>
<reference evidence="2 3" key="1">
    <citation type="journal article" date="2018" name="MBio">
        <title>Comparative Genomics Reveals the Core Gene Toolbox for the Fungus-Insect Symbiosis.</title>
        <authorList>
            <person name="Wang Y."/>
            <person name="Stata M."/>
            <person name="Wang W."/>
            <person name="Stajich J.E."/>
            <person name="White M.M."/>
            <person name="Moncalvo J.M."/>
        </authorList>
    </citation>
    <scope>NUCLEOTIDE SEQUENCE [LARGE SCALE GENOMIC DNA]</scope>
    <source>
        <strain evidence="2 3">SC-DP-2</strain>
    </source>
</reference>
<dbReference type="OrthoDB" id="5736574at2759"/>
<feature type="region of interest" description="Disordered" evidence="1">
    <location>
        <begin position="391"/>
        <end position="411"/>
    </location>
</feature>
<feature type="non-terminal residue" evidence="2">
    <location>
        <position position="1"/>
    </location>
</feature>
<dbReference type="Proteomes" id="UP000245609">
    <property type="component" value="Unassembled WGS sequence"/>
</dbReference>
<feature type="region of interest" description="Disordered" evidence="1">
    <location>
        <begin position="305"/>
        <end position="336"/>
    </location>
</feature>
<dbReference type="EMBL" id="MBFS01002593">
    <property type="protein sequence ID" value="PVU94986.1"/>
    <property type="molecule type" value="Genomic_DNA"/>
</dbReference>